<dbReference type="InterPro" id="IPR036890">
    <property type="entry name" value="HATPase_C_sf"/>
</dbReference>
<dbReference type="GO" id="GO:0016020">
    <property type="term" value="C:membrane"/>
    <property type="evidence" value="ECO:0007669"/>
    <property type="project" value="InterPro"/>
</dbReference>
<keyword evidence="5" id="KW-1185">Reference proteome</keyword>
<dbReference type="PANTHER" id="PTHR34220">
    <property type="entry name" value="SENSOR HISTIDINE KINASE YPDA"/>
    <property type="match status" value="1"/>
</dbReference>
<dbReference type="STRING" id="494016.SAMN04487965_2080"/>
<dbReference type="AlphaFoldDB" id="A0A1M5B5R4"/>
<feature type="transmembrane region" description="Helical" evidence="1">
    <location>
        <begin position="26"/>
        <end position="45"/>
    </location>
</feature>
<organism evidence="4 5">
    <name type="scientific">Microbulbifer donghaiensis</name>
    <dbReference type="NCBI Taxonomy" id="494016"/>
    <lineage>
        <taxon>Bacteria</taxon>
        <taxon>Pseudomonadati</taxon>
        <taxon>Pseudomonadota</taxon>
        <taxon>Gammaproteobacteria</taxon>
        <taxon>Cellvibrionales</taxon>
        <taxon>Microbulbiferaceae</taxon>
        <taxon>Microbulbifer</taxon>
    </lineage>
</organism>
<evidence type="ECO:0000313" key="5">
    <source>
        <dbReference type="Proteomes" id="UP000184170"/>
    </source>
</evidence>
<feature type="transmembrane region" description="Helical" evidence="1">
    <location>
        <begin position="124"/>
        <end position="147"/>
    </location>
</feature>
<sequence length="387" mass="43689">MAETIQQQSSAAVTLESDRWFWKLQLGSWLGILIVTFLSLSFWHSAVEWPTFEPINTLFQCAVAFLLSLLLKPIFDIAWDTQLGVRTFIYLVAVAVIAGIWTLVRMEMYIRLSGEHSLWSEFGGWYYASLFVFLFWSALYCGVKYYLLLEKEHEKMLQVAAVHEREQIRRLHAESVAREAQLKMLRYQLNPHFLFNTLNSINALIRFDQLSEARDMVVRLSQFLRHSLKEDPSGKVSLEQEVAAVLLYLDIEKTRFADRLQVNLDIQDSAVSAKVPSMLLQPLAENSVKYAIAPSESGGTITIAARRSAANLVLQISDTGARRNSTLGAEDTPSSTGVGLSNIRERLQTLYGDNYELRQARADAGGMLVTISMPFESAPTNKNKIPA</sequence>
<feature type="domain" description="Histidine kinase/HSP90-like ATPase" evidence="2">
    <location>
        <begin position="279"/>
        <end position="376"/>
    </location>
</feature>
<dbReference type="Pfam" id="PF06580">
    <property type="entry name" value="His_kinase"/>
    <property type="match status" value="1"/>
</dbReference>
<dbReference type="OrthoDB" id="2514702at2"/>
<gene>
    <name evidence="4" type="ORF">SAMN04487965_2080</name>
</gene>
<dbReference type="Gene3D" id="3.30.565.10">
    <property type="entry name" value="Histidine kinase-like ATPase, C-terminal domain"/>
    <property type="match status" value="1"/>
</dbReference>
<dbReference type="EMBL" id="FQVA01000001">
    <property type="protein sequence ID" value="SHF37795.1"/>
    <property type="molecule type" value="Genomic_DNA"/>
</dbReference>
<dbReference type="RefSeq" id="WP_073274332.1">
    <property type="nucleotide sequence ID" value="NZ_FQVA01000001.1"/>
</dbReference>
<keyword evidence="1" id="KW-0472">Membrane</keyword>
<dbReference type="PANTHER" id="PTHR34220:SF7">
    <property type="entry name" value="SENSOR HISTIDINE KINASE YPDA"/>
    <property type="match status" value="1"/>
</dbReference>
<name>A0A1M5B5R4_9GAMM</name>
<feature type="transmembrane region" description="Helical" evidence="1">
    <location>
        <begin position="57"/>
        <end position="75"/>
    </location>
</feature>
<keyword evidence="4" id="KW-0808">Transferase</keyword>
<dbReference type="Pfam" id="PF02518">
    <property type="entry name" value="HATPase_c"/>
    <property type="match status" value="1"/>
</dbReference>
<dbReference type="InterPro" id="IPR003594">
    <property type="entry name" value="HATPase_dom"/>
</dbReference>
<dbReference type="InterPro" id="IPR050640">
    <property type="entry name" value="Bact_2-comp_sensor_kinase"/>
</dbReference>
<accession>A0A1M5B5R4</accession>
<keyword evidence="1" id="KW-1133">Transmembrane helix</keyword>
<keyword evidence="1" id="KW-0812">Transmembrane</keyword>
<reference evidence="5" key="1">
    <citation type="submission" date="2016-11" db="EMBL/GenBank/DDBJ databases">
        <authorList>
            <person name="Varghese N."/>
            <person name="Submissions S."/>
        </authorList>
    </citation>
    <scope>NUCLEOTIDE SEQUENCE [LARGE SCALE GENOMIC DNA]</scope>
    <source>
        <strain evidence="5">CGMCC 1.7063</strain>
    </source>
</reference>
<dbReference type="InterPro" id="IPR010559">
    <property type="entry name" value="Sig_transdc_His_kin_internal"/>
</dbReference>
<proteinExistence type="predicted"/>
<evidence type="ECO:0000313" key="4">
    <source>
        <dbReference type="EMBL" id="SHF37795.1"/>
    </source>
</evidence>
<evidence type="ECO:0000256" key="1">
    <source>
        <dbReference type="SAM" id="Phobius"/>
    </source>
</evidence>
<protein>
    <submittedName>
        <fullName evidence="4">Histidine kinase</fullName>
    </submittedName>
</protein>
<evidence type="ECO:0000259" key="2">
    <source>
        <dbReference type="Pfam" id="PF02518"/>
    </source>
</evidence>
<dbReference type="Proteomes" id="UP000184170">
    <property type="component" value="Unassembled WGS sequence"/>
</dbReference>
<feature type="domain" description="Signal transduction histidine kinase internal region" evidence="3">
    <location>
        <begin position="180"/>
        <end position="260"/>
    </location>
</feature>
<evidence type="ECO:0000259" key="3">
    <source>
        <dbReference type="Pfam" id="PF06580"/>
    </source>
</evidence>
<keyword evidence="4" id="KW-0418">Kinase</keyword>
<dbReference type="SUPFAM" id="SSF55874">
    <property type="entry name" value="ATPase domain of HSP90 chaperone/DNA topoisomerase II/histidine kinase"/>
    <property type="match status" value="1"/>
</dbReference>
<dbReference type="GO" id="GO:0000155">
    <property type="term" value="F:phosphorelay sensor kinase activity"/>
    <property type="evidence" value="ECO:0007669"/>
    <property type="project" value="InterPro"/>
</dbReference>
<feature type="transmembrane region" description="Helical" evidence="1">
    <location>
        <begin position="87"/>
        <end position="104"/>
    </location>
</feature>